<evidence type="ECO:0000256" key="2">
    <source>
        <dbReference type="SAM" id="Phobius"/>
    </source>
</evidence>
<dbReference type="EMBL" id="JAWQEG010003533">
    <property type="protein sequence ID" value="KAK3865722.1"/>
    <property type="molecule type" value="Genomic_DNA"/>
</dbReference>
<proteinExistence type="predicted"/>
<accession>A0AAE1F1V2</accession>
<keyword evidence="3" id="KW-0732">Signal</keyword>
<gene>
    <name evidence="4" type="ORF">Pcinc_028688</name>
</gene>
<feature type="chain" id="PRO_5042284724" evidence="3">
    <location>
        <begin position="21"/>
        <end position="982"/>
    </location>
</feature>
<keyword evidence="5" id="KW-1185">Reference proteome</keyword>
<feature type="compositionally biased region" description="Polar residues" evidence="1">
    <location>
        <begin position="829"/>
        <end position="855"/>
    </location>
</feature>
<evidence type="ECO:0000256" key="1">
    <source>
        <dbReference type="SAM" id="MobiDB-lite"/>
    </source>
</evidence>
<feature type="region of interest" description="Disordered" evidence="1">
    <location>
        <begin position="564"/>
        <end position="585"/>
    </location>
</feature>
<feature type="compositionally biased region" description="Low complexity" evidence="1">
    <location>
        <begin position="881"/>
        <end position="894"/>
    </location>
</feature>
<dbReference type="AlphaFoldDB" id="A0AAE1F1V2"/>
<feature type="region of interest" description="Disordered" evidence="1">
    <location>
        <begin position="516"/>
        <end position="538"/>
    </location>
</feature>
<feature type="signal peptide" evidence="3">
    <location>
        <begin position="1"/>
        <end position="20"/>
    </location>
</feature>
<organism evidence="4 5">
    <name type="scientific">Petrolisthes cinctipes</name>
    <name type="common">Flat porcelain crab</name>
    <dbReference type="NCBI Taxonomy" id="88211"/>
    <lineage>
        <taxon>Eukaryota</taxon>
        <taxon>Metazoa</taxon>
        <taxon>Ecdysozoa</taxon>
        <taxon>Arthropoda</taxon>
        <taxon>Crustacea</taxon>
        <taxon>Multicrustacea</taxon>
        <taxon>Malacostraca</taxon>
        <taxon>Eumalacostraca</taxon>
        <taxon>Eucarida</taxon>
        <taxon>Decapoda</taxon>
        <taxon>Pleocyemata</taxon>
        <taxon>Anomura</taxon>
        <taxon>Galatheoidea</taxon>
        <taxon>Porcellanidae</taxon>
        <taxon>Petrolisthes</taxon>
    </lineage>
</organism>
<reference evidence="4" key="1">
    <citation type="submission" date="2023-10" db="EMBL/GenBank/DDBJ databases">
        <title>Genome assemblies of two species of porcelain crab, Petrolisthes cinctipes and Petrolisthes manimaculis (Anomura: Porcellanidae).</title>
        <authorList>
            <person name="Angst P."/>
        </authorList>
    </citation>
    <scope>NUCLEOTIDE SEQUENCE</scope>
    <source>
        <strain evidence="4">PB745_01</strain>
        <tissue evidence="4">Gill</tissue>
    </source>
</reference>
<evidence type="ECO:0000256" key="3">
    <source>
        <dbReference type="SAM" id="SignalP"/>
    </source>
</evidence>
<feature type="region of interest" description="Disordered" evidence="1">
    <location>
        <begin position="201"/>
        <end position="221"/>
    </location>
</feature>
<feature type="region of interest" description="Disordered" evidence="1">
    <location>
        <begin position="825"/>
        <end position="901"/>
    </location>
</feature>
<keyword evidence="2" id="KW-0812">Transmembrane</keyword>
<keyword evidence="2" id="KW-0472">Membrane</keyword>
<feature type="transmembrane region" description="Helical" evidence="2">
    <location>
        <begin position="699"/>
        <end position="722"/>
    </location>
</feature>
<evidence type="ECO:0000313" key="4">
    <source>
        <dbReference type="EMBL" id="KAK3865722.1"/>
    </source>
</evidence>
<evidence type="ECO:0000313" key="5">
    <source>
        <dbReference type="Proteomes" id="UP001286313"/>
    </source>
</evidence>
<sequence length="982" mass="109207">MARWNVAFWLIFAFLPACSCGRTSITIQHATPTFHEHKKSINQQQFKTGGEKYLTENQSQTSNVENDTVVEIEGNTKTILPKVYSVYGYSSPEFLNCSTSQDQKVHNKCRKKLKANIMRDTEKSRSGNKNLNNSTKKISNYTQGKYHIALQYTAPSQLKRNLLDKTPTDQSNPLSIPYYHTVTPGRLDHIIHPITISGNQQMDGVGEATPRSQTKQVRTAHGDVVKIMKKRDTGCKSDAKQTQDSKINLGQRATTNPDIADILTNLQFLTIHINQDKHDGHNKSLLSQLHYKTNLGTGGSSFGNGNYVFGLKTVGPTVKPQQNVHQKYGEGIQNRKLSIRQHQNVDQDTQSTKLRMKFIHTSSEPEHPTSFDQIPAGNQMSHPHSSFPIARQITYSTTSADRLPSPSNPISTFSPENGSLYPAQDSLHFPPFKQAPYSIIPSLNYTFFNDTPADASMTEATDSLGFNIFITPAPPIRTPNLAHVSNLTYRFPSVTKSALSPTSDPQSSQMLQATLNTGAPAGNNQGKQTINPTSTSILTNQPITSSVYSLDMNKVLHQYAHQETTAPRPNHDHPSPPIKLSPTQQSIPHFNSSQLAALNQDLEDVKITEEGSNQSQEALLLALNLSQSLGPSDFLPENTPYVPAIHGGQFHEPMLPSLPQQSALPAPDLLNLPELQSDFVSSFGAYSPQDCLISRVCSIIASLSFVSATTFAFVIPILFPFLGRRRRRSVSPIHTFTKTLKGTDLLDFFQKMMELSRNNNEPQVLEATEAIEEFLQQQHNQLLAMTLSKVPHPVPPSLLRHLTHGHLESLLVTLKDLMDTRHKAEVDAQSLTSQHPNHSAYQYSNSGDDGDFPSTQRPPNPSFLSYASPNPTTTPIPPPSLSNTPQLLHQSHPSHPFPPLSPSHPRLQFPPYTTLQKSEGSDLGQEWGRAREEWTRERKGWSELTHFHKMVCWAVTEPTIPHTDINFFIAQQCLILAHSGLL</sequence>
<keyword evidence="2" id="KW-1133">Transmembrane helix</keyword>
<dbReference type="Proteomes" id="UP001286313">
    <property type="component" value="Unassembled WGS sequence"/>
</dbReference>
<name>A0AAE1F1V2_PETCI</name>
<comment type="caution">
    <text evidence="4">The sequence shown here is derived from an EMBL/GenBank/DDBJ whole genome shotgun (WGS) entry which is preliminary data.</text>
</comment>
<protein>
    <submittedName>
        <fullName evidence="4">Uncharacterized protein</fullName>
    </submittedName>
</protein>